<feature type="transmembrane region" description="Helical" evidence="6">
    <location>
        <begin position="107"/>
        <end position="125"/>
    </location>
</feature>
<reference evidence="10" key="2">
    <citation type="journal article" date="2016" name="Genome Announc.">
        <title>Genome sequence of Ustilaginoidea virens IPU010, a rice pathogenic fungus causing false smut.</title>
        <authorList>
            <person name="Kumagai T."/>
            <person name="Ishii T."/>
            <person name="Terai G."/>
            <person name="Umemura M."/>
            <person name="Machida M."/>
            <person name="Asai K."/>
        </authorList>
    </citation>
    <scope>NUCLEOTIDE SEQUENCE [LARGE SCALE GENOMIC DNA]</scope>
    <source>
        <strain evidence="10">IPU010</strain>
    </source>
</reference>
<feature type="compositionally biased region" description="Basic and acidic residues" evidence="5">
    <location>
        <begin position="1"/>
        <end position="15"/>
    </location>
</feature>
<feature type="transmembrane region" description="Helical" evidence="6">
    <location>
        <begin position="42"/>
        <end position="61"/>
    </location>
</feature>
<reference evidence="8" key="3">
    <citation type="submission" date="2020-03" db="EMBL/GenBank/DDBJ databases">
        <title>A mixture of massive structural variations and highly conserved coding sequences in Ustilaginoidea virens genome.</title>
        <authorList>
            <person name="Zhang K."/>
            <person name="Zhao Z."/>
            <person name="Zhang Z."/>
            <person name="Li Y."/>
            <person name="Hsiang T."/>
            <person name="Sun W."/>
        </authorList>
    </citation>
    <scope>NUCLEOTIDE SEQUENCE</scope>
    <source>
        <strain evidence="8">UV-8b</strain>
    </source>
</reference>
<dbReference type="Gene3D" id="1.20.1250.20">
    <property type="entry name" value="MFS general substrate transporter like domains"/>
    <property type="match status" value="1"/>
</dbReference>
<dbReference type="Proteomes" id="UP000054053">
    <property type="component" value="Unassembled WGS sequence"/>
</dbReference>
<accession>A0A063C9P6</accession>
<dbReference type="OrthoDB" id="194139at2759"/>
<dbReference type="SUPFAM" id="SSF103473">
    <property type="entry name" value="MFS general substrate transporter"/>
    <property type="match status" value="1"/>
</dbReference>
<feature type="region of interest" description="Disordered" evidence="5">
    <location>
        <begin position="1"/>
        <end position="21"/>
    </location>
</feature>
<feature type="transmembrane region" description="Helical" evidence="6">
    <location>
        <begin position="468"/>
        <end position="489"/>
    </location>
</feature>
<dbReference type="EMBL" id="BBTG02000015">
    <property type="protein sequence ID" value="GAO14486.1"/>
    <property type="molecule type" value="Genomic_DNA"/>
</dbReference>
<dbReference type="Proteomes" id="UP000027002">
    <property type="component" value="Chromosome 3"/>
</dbReference>
<sequence>MVSPDERAPLLHHPAEEDEDGQEFRVHENHVPQNSFSTADRVMVLALLSLVILTSTVGSVLGDGGLNRIQLDIICHTANSTAAPGTEPCDSKQSIHEAAKLQAWKRSLSMLIGLLTLVPYGLAADSFSRRNLLALSVAGSLVSKAAEIIVCAFPHAFNVRLAWLSSLFTVVGGGPYVFSAVVFALASDVSSKAQRATVFFGVQSLAWAAGIISQPLLVTLRHRDPWLAVYAGLAMICACAALVLFLPATRDAASLTGTSCVTEESSSTSSTWATNWYARVKSATRPLWTTARWILLDNKTLGAVLLGVLFVNMSALSPSTAYRYALERFDWSRERVVVGILRVSSWSTLAVTAVALPVVAQVLTRLDLTPLQQNVWLARVVVFTVMIGHFISGLSTAWGPLVVGTALVASARGFFVVSRSLLAILGNDRHLAALFSLAGAVEIVSYSIRRPLAEWLLRVGRGWGDAWYGLPYFVGIILAAVGAVVAVSLRPGGRLSDEQVQDDEAA</sequence>
<dbReference type="GO" id="GO:0016020">
    <property type="term" value="C:membrane"/>
    <property type="evidence" value="ECO:0007669"/>
    <property type="project" value="UniProtKB-SubCell"/>
</dbReference>
<feature type="transmembrane region" description="Helical" evidence="6">
    <location>
        <begin position="198"/>
        <end position="220"/>
    </location>
</feature>
<evidence type="ECO:0000256" key="3">
    <source>
        <dbReference type="ARBA" id="ARBA00022989"/>
    </source>
</evidence>
<reference evidence="7" key="1">
    <citation type="journal article" date="2016" name="Genome Announc.">
        <title>Genome Sequence of Ustilaginoidea virens IPU010, a Rice Pathogenic Fungus Causing False Smut.</title>
        <authorList>
            <person name="Kumagai T."/>
            <person name="Ishii T."/>
            <person name="Terai G."/>
            <person name="Umemura M."/>
            <person name="Machida M."/>
            <person name="Asai K."/>
        </authorList>
    </citation>
    <scope>NUCLEOTIDE SEQUENCE [LARGE SCALE GENOMIC DNA]</scope>
    <source>
        <strain evidence="7">IPU010</strain>
    </source>
</reference>
<keyword evidence="3 6" id="KW-1133">Transmembrane helix</keyword>
<feature type="transmembrane region" description="Helical" evidence="6">
    <location>
        <begin position="301"/>
        <end position="325"/>
    </location>
</feature>
<dbReference type="HOGENOM" id="CLU_013756_2_1_1"/>
<dbReference type="GeneID" id="66065057"/>
<feature type="transmembrane region" description="Helical" evidence="6">
    <location>
        <begin position="375"/>
        <end position="391"/>
    </location>
</feature>
<dbReference type="AlphaFoldDB" id="A0A063C9P6"/>
<protein>
    <submittedName>
        <fullName evidence="7">Uncharacterized protein</fullName>
    </submittedName>
</protein>
<evidence type="ECO:0000313" key="7">
    <source>
        <dbReference type="EMBL" id="GAO14486.1"/>
    </source>
</evidence>
<evidence type="ECO:0000256" key="2">
    <source>
        <dbReference type="ARBA" id="ARBA00022692"/>
    </source>
</evidence>
<evidence type="ECO:0000313" key="10">
    <source>
        <dbReference type="Proteomes" id="UP000054053"/>
    </source>
</evidence>
<feature type="transmembrane region" description="Helical" evidence="6">
    <location>
        <begin position="132"/>
        <end position="157"/>
    </location>
</feature>
<evidence type="ECO:0000256" key="1">
    <source>
        <dbReference type="ARBA" id="ARBA00004141"/>
    </source>
</evidence>
<dbReference type="EMBL" id="CP072755">
    <property type="protein sequence ID" value="QUC20038.1"/>
    <property type="molecule type" value="Genomic_DNA"/>
</dbReference>
<dbReference type="RefSeq" id="XP_042997711.1">
    <property type="nucleotide sequence ID" value="XM_043141777.1"/>
</dbReference>
<dbReference type="PANTHER" id="PTHR23507">
    <property type="entry name" value="ZGC:174356"/>
    <property type="match status" value="1"/>
</dbReference>
<keyword evidence="9" id="KW-1185">Reference proteome</keyword>
<gene>
    <name evidence="8" type="ORF">UV8b_04279</name>
    <name evidence="7" type="ORF">UVI_02031980</name>
</gene>
<evidence type="ECO:0000313" key="8">
    <source>
        <dbReference type="EMBL" id="QUC20038.1"/>
    </source>
</evidence>
<feature type="transmembrane region" description="Helical" evidence="6">
    <location>
        <begin position="397"/>
        <end position="418"/>
    </location>
</feature>
<proteinExistence type="predicted"/>
<dbReference type="PANTHER" id="PTHR23507:SF1">
    <property type="entry name" value="FI18259P1-RELATED"/>
    <property type="match status" value="1"/>
</dbReference>
<evidence type="ECO:0000256" key="5">
    <source>
        <dbReference type="SAM" id="MobiDB-lite"/>
    </source>
</evidence>
<feature type="transmembrane region" description="Helical" evidence="6">
    <location>
        <begin position="345"/>
        <end position="363"/>
    </location>
</feature>
<organism evidence="7 10">
    <name type="scientific">Ustilaginoidea virens</name>
    <name type="common">Rice false smut fungus</name>
    <name type="synonym">Villosiclava virens</name>
    <dbReference type="NCBI Taxonomy" id="1159556"/>
    <lineage>
        <taxon>Eukaryota</taxon>
        <taxon>Fungi</taxon>
        <taxon>Dikarya</taxon>
        <taxon>Ascomycota</taxon>
        <taxon>Pezizomycotina</taxon>
        <taxon>Sordariomycetes</taxon>
        <taxon>Hypocreomycetidae</taxon>
        <taxon>Hypocreales</taxon>
        <taxon>Clavicipitaceae</taxon>
        <taxon>Ustilaginoidea</taxon>
    </lineage>
</organism>
<keyword evidence="2 6" id="KW-0812">Transmembrane</keyword>
<dbReference type="InterPro" id="IPR036259">
    <property type="entry name" value="MFS_trans_sf"/>
</dbReference>
<comment type="subcellular location">
    <subcellularLocation>
        <location evidence="1">Membrane</location>
        <topology evidence="1">Multi-pass membrane protein</topology>
    </subcellularLocation>
</comment>
<evidence type="ECO:0000256" key="4">
    <source>
        <dbReference type="ARBA" id="ARBA00023136"/>
    </source>
</evidence>
<evidence type="ECO:0000256" key="6">
    <source>
        <dbReference type="SAM" id="Phobius"/>
    </source>
</evidence>
<evidence type="ECO:0000313" key="9">
    <source>
        <dbReference type="Proteomes" id="UP000027002"/>
    </source>
</evidence>
<dbReference type="KEGG" id="uvi:66065057"/>
<name>A0A063C9P6_USTVR</name>
<feature type="transmembrane region" description="Helical" evidence="6">
    <location>
        <begin position="226"/>
        <end position="246"/>
    </location>
</feature>
<dbReference type="GO" id="GO:0022857">
    <property type="term" value="F:transmembrane transporter activity"/>
    <property type="evidence" value="ECO:0007669"/>
    <property type="project" value="TreeGrafter"/>
</dbReference>
<feature type="transmembrane region" description="Helical" evidence="6">
    <location>
        <begin position="163"/>
        <end position="186"/>
    </location>
</feature>
<keyword evidence="4 6" id="KW-0472">Membrane</keyword>